<dbReference type="EMBL" id="VOFY01000014">
    <property type="protein sequence ID" value="KAA8586234.1"/>
    <property type="molecule type" value="Genomic_DNA"/>
</dbReference>
<evidence type="ECO:0000313" key="1">
    <source>
        <dbReference type="EMBL" id="KAA8586234.1"/>
    </source>
</evidence>
<dbReference type="Proteomes" id="UP000327493">
    <property type="component" value="Chromosome 14"/>
</dbReference>
<reference evidence="1 2" key="1">
    <citation type="submission" date="2019-08" db="EMBL/GenBank/DDBJ databases">
        <title>A chromosome-level genome assembly, high-density linkage maps, and genome scans reveal the genomic architecture of hybrid incompatibilities underlying speciation via character displacement in darters (Percidae: Etheostominae).</title>
        <authorList>
            <person name="Moran R.L."/>
            <person name="Catchen J.M."/>
            <person name="Fuller R.C."/>
        </authorList>
    </citation>
    <scope>NUCLEOTIDE SEQUENCE [LARGE SCALE GENOMIC DNA]</scope>
    <source>
        <strain evidence="1">EspeVRDwgs_2016</strain>
        <tissue evidence="1">Muscle</tissue>
    </source>
</reference>
<comment type="caution">
    <text evidence="1">The sequence shown here is derived from an EMBL/GenBank/DDBJ whole genome shotgun (WGS) entry which is preliminary data.</text>
</comment>
<name>A0A5J5CYK5_9PERO</name>
<sequence>MTALLQPSSLWTDKLNVDANVVYRTVGEVSEFGAQQ</sequence>
<organism evidence="1 2">
    <name type="scientific">Etheostoma spectabile</name>
    <name type="common">orangethroat darter</name>
    <dbReference type="NCBI Taxonomy" id="54343"/>
    <lineage>
        <taxon>Eukaryota</taxon>
        <taxon>Metazoa</taxon>
        <taxon>Chordata</taxon>
        <taxon>Craniata</taxon>
        <taxon>Vertebrata</taxon>
        <taxon>Euteleostomi</taxon>
        <taxon>Actinopterygii</taxon>
        <taxon>Neopterygii</taxon>
        <taxon>Teleostei</taxon>
        <taxon>Neoteleostei</taxon>
        <taxon>Acanthomorphata</taxon>
        <taxon>Eupercaria</taxon>
        <taxon>Perciformes</taxon>
        <taxon>Percoidei</taxon>
        <taxon>Percidae</taxon>
        <taxon>Etheostomatinae</taxon>
        <taxon>Etheostoma</taxon>
    </lineage>
</organism>
<proteinExistence type="predicted"/>
<keyword evidence="2" id="KW-1185">Reference proteome</keyword>
<gene>
    <name evidence="1" type="ORF">FQN60_007803</name>
</gene>
<dbReference type="AlphaFoldDB" id="A0A5J5CYK5"/>
<accession>A0A5J5CYK5</accession>
<evidence type="ECO:0000313" key="2">
    <source>
        <dbReference type="Proteomes" id="UP000327493"/>
    </source>
</evidence>
<protein>
    <submittedName>
        <fullName evidence="1">Uncharacterized protein</fullName>
    </submittedName>
</protein>